<dbReference type="EMBL" id="DYYI01000096">
    <property type="protein sequence ID" value="HJE20448.1"/>
    <property type="molecule type" value="Genomic_DNA"/>
</dbReference>
<dbReference type="AlphaFoldDB" id="A0A921DYJ5"/>
<dbReference type="Pfam" id="PF00496">
    <property type="entry name" value="SBP_bac_5"/>
    <property type="match status" value="1"/>
</dbReference>
<dbReference type="CDD" id="cd08510">
    <property type="entry name" value="PBP2_Lactococcal_OppA_like"/>
    <property type="match status" value="1"/>
</dbReference>
<comment type="caution">
    <text evidence="6">The sequence shown here is derived from an EMBL/GenBank/DDBJ whole genome shotgun (WGS) entry which is preliminary data.</text>
</comment>
<evidence type="ECO:0000259" key="5">
    <source>
        <dbReference type="Pfam" id="PF00496"/>
    </source>
</evidence>
<accession>A0A921DYJ5</accession>
<gene>
    <name evidence="6" type="ORF">K8V35_08865</name>
</gene>
<feature type="chain" id="PRO_5039467585" evidence="4">
    <location>
        <begin position="23"/>
        <end position="590"/>
    </location>
</feature>
<keyword evidence="3 4" id="KW-0732">Signal</keyword>
<dbReference type="Gene3D" id="3.40.190.10">
    <property type="entry name" value="Periplasmic binding protein-like II"/>
    <property type="match status" value="1"/>
</dbReference>
<name>A0A921DYJ5_9STAP</name>
<dbReference type="PANTHER" id="PTHR30290:SF9">
    <property type="entry name" value="OLIGOPEPTIDE-BINDING PROTEIN APPA"/>
    <property type="match status" value="1"/>
</dbReference>
<dbReference type="PANTHER" id="PTHR30290">
    <property type="entry name" value="PERIPLASMIC BINDING COMPONENT OF ABC TRANSPORTER"/>
    <property type="match status" value="1"/>
</dbReference>
<dbReference type="SUPFAM" id="SSF53850">
    <property type="entry name" value="Periplasmic binding protein-like II"/>
    <property type="match status" value="1"/>
</dbReference>
<evidence type="ECO:0000256" key="2">
    <source>
        <dbReference type="ARBA" id="ARBA00022448"/>
    </source>
</evidence>
<comment type="similarity">
    <text evidence="1">Belongs to the bacterial solute-binding protein 5 family.</text>
</comment>
<proteinExistence type="inferred from homology"/>
<feature type="signal peptide" evidence="4">
    <location>
        <begin position="1"/>
        <end position="22"/>
    </location>
</feature>
<dbReference type="GO" id="GO:0043190">
    <property type="term" value="C:ATP-binding cassette (ABC) transporter complex"/>
    <property type="evidence" value="ECO:0007669"/>
    <property type="project" value="InterPro"/>
</dbReference>
<organism evidence="6 7">
    <name type="scientific">Aliicoccus persicus</name>
    <dbReference type="NCBI Taxonomy" id="930138"/>
    <lineage>
        <taxon>Bacteria</taxon>
        <taxon>Bacillati</taxon>
        <taxon>Bacillota</taxon>
        <taxon>Bacilli</taxon>
        <taxon>Bacillales</taxon>
        <taxon>Staphylococcaceae</taxon>
        <taxon>Aliicoccus</taxon>
    </lineage>
</organism>
<dbReference type="GO" id="GO:0042597">
    <property type="term" value="C:periplasmic space"/>
    <property type="evidence" value="ECO:0007669"/>
    <property type="project" value="UniProtKB-ARBA"/>
</dbReference>
<dbReference type="InterPro" id="IPR000914">
    <property type="entry name" value="SBP_5_dom"/>
</dbReference>
<dbReference type="Proteomes" id="UP000763505">
    <property type="component" value="Unassembled WGS sequence"/>
</dbReference>
<feature type="domain" description="Solute-binding protein family 5" evidence="5">
    <location>
        <begin position="113"/>
        <end position="501"/>
    </location>
</feature>
<dbReference type="PIRSF" id="PIRSF002741">
    <property type="entry name" value="MppA"/>
    <property type="match status" value="1"/>
</dbReference>
<evidence type="ECO:0000256" key="3">
    <source>
        <dbReference type="ARBA" id="ARBA00022729"/>
    </source>
</evidence>
<protein>
    <submittedName>
        <fullName evidence="6">Oligopeptide ABC transporter substrate-binding protein</fullName>
    </submittedName>
</protein>
<evidence type="ECO:0000313" key="6">
    <source>
        <dbReference type="EMBL" id="HJE20448.1"/>
    </source>
</evidence>
<dbReference type="Gene3D" id="3.10.105.10">
    <property type="entry name" value="Dipeptide-binding Protein, Domain 3"/>
    <property type="match status" value="1"/>
</dbReference>
<keyword evidence="2" id="KW-0813">Transport</keyword>
<dbReference type="GO" id="GO:0015833">
    <property type="term" value="P:peptide transport"/>
    <property type="evidence" value="ECO:0007669"/>
    <property type="project" value="TreeGrafter"/>
</dbReference>
<sequence length="590" mass="65933">MKISLSSKKLMSTVLGTGVALAVLGINNSDVNAQEDADVYNYADFPQTVTNEADPTGEGELRVAYVSDTPFEGTLNWNFYQGSPDAAFLGYFDESVLTIDENQIFTQDGALQFELNHDDNTVTFTLNEDVVWHDGTPATINDYVASYEVIGHPDYSGVRGSTPGFTLIEGYEEYRAGEADSISGIEVVDDYTAVFQYQELPPSLLSGGFWFYLFPSHHYEGVEVADMADAPQTRENPIGIGPYQVESITPGEAIVYERFDDYWRGTPQLDSIVVQTVSPAAIANAMANGDYHIADGFPTDQFPDVADMEGVEWLAQLDPAYTYIGFKLGHWDNEAGEVVYDPENSKMGDVNLRKAMWHAIDNDSVGERFYNGLRWKATSLTTPFHATYHKDDLEVPEFDVDLANQILDEAGYEYDGDFRTTPEGEPLTINFASMSGGDTAEPLANYYIQSWRNIGLDVQLTNGRLIEFNSFYDMVENDDESIDIYQGAWGVGTDADPSGLYGREAAFNYSRYASEENDELMARINSQEALDIDYRTEAFHEWQELMVEEIPVIPTLYRAIVMPVSEDVVNYSLEFGFNEDTLLYNVGLSE</sequence>
<evidence type="ECO:0000313" key="7">
    <source>
        <dbReference type="Proteomes" id="UP000763505"/>
    </source>
</evidence>
<dbReference type="InterPro" id="IPR039424">
    <property type="entry name" value="SBP_5"/>
</dbReference>
<reference evidence="6" key="2">
    <citation type="submission" date="2021-09" db="EMBL/GenBank/DDBJ databases">
        <authorList>
            <person name="Gilroy R."/>
        </authorList>
    </citation>
    <scope>NUCLEOTIDE SEQUENCE</scope>
    <source>
        <strain evidence="6">6019</strain>
    </source>
</reference>
<reference evidence="6" key="1">
    <citation type="journal article" date="2021" name="PeerJ">
        <title>Extensive microbial diversity within the chicken gut microbiome revealed by metagenomics and culture.</title>
        <authorList>
            <person name="Gilroy R."/>
            <person name="Ravi A."/>
            <person name="Getino M."/>
            <person name="Pursley I."/>
            <person name="Horton D.L."/>
            <person name="Alikhan N.F."/>
            <person name="Baker D."/>
            <person name="Gharbi K."/>
            <person name="Hall N."/>
            <person name="Watson M."/>
            <person name="Adriaenssens E.M."/>
            <person name="Foster-Nyarko E."/>
            <person name="Jarju S."/>
            <person name="Secka A."/>
            <person name="Antonio M."/>
            <person name="Oren A."/>
            <person name="Chaudhuri R.R."/>
            <person name="La Ragione R."/>
            <person name="Hildebrand F."/>
            <person name="Pallen M.J."/>
        </authorList>
    </citation>
    <scope>NUCLEOTIDE SEQUENCE</scope>
    <source>
        <strain evidence="6">6019</strain>
    </source>
</reference>
<dbReference type="GO" id="GO:1904680">
    <property type="term" value="F:peptide transmembrane transporter activity"/>
    <property type="evidence" value="ECO:0007669"/>
    <property type="project" value="TreeGrafter"/>
</dbReference>
<evidence type="ECO:0000256" key="1">
    <source>
        <dbReference type="ARBA" id="ARBA00005695"/>
    </source>
</evidence>
<dbReference type="InterPro" id="IPR030678">
    <property type="entry name" value="Peptide/Ni-bd"/>
</dbReference>
<evidence type="ECO:0000256" key="4">
    <source>
        <dbReference type="SAM" id="SignalP"/>
    </source>
</evidence>